<evidence type="ECO:0000313" key="14">
    <source>
        <dbReference type="EMBL" id="AXS66420.1"/>
    </source>
</evidence>
<proteinExistence type="inferred from homology"/>
<dbReference type="EMBL" id="MG193506">
    <property type="protein sequence ID" value="AXS66420.1"/>
    <property type="molecule type" value="Genomic_DNA"/>
</dbReference>
<comment type="subcellular location">
    <subcellularLocation>
        <location evidence="1 12">Mitochondrion membrane</location>
        <topology evidence="1 12">Single-pass membrane protein</topology>
    </subcellularLocation>
</comment>
<keyword evidence="8 13" id="KW-1133">Transmembrane helix</keyword>
<keyword evidence="7 12" id="KW-0375">Hydrogen ion transport</keyword>
<evidence type="ECO:0000256" key="5">
    <source>
        <dbReference type="ARBA" id="ARBA00022547"/>
    </source>
</evidence>
<comment type="similarity">
    <text evidence="2 12">Belongs to the ATPase protein 8 family.</text>
</comment>
<feature type="transmembrane region" description="Helical" evidence="13">
    <location>
        <begin position="12"/>
        <end position="33"/>
    </location>
</feature>
<protein>
    <recommendedName>
        <fullName evidence="12">ATP synthase complex subunit 8</fullName>
    </recommendedName>
</protein>
<evidence type="ECO:0000256" key="3">
    <source>
        <dbReference type="ARBA" id="ARBA00011291"/>
    </source>
</evidence>
<evidence type="ECO:0000256" key="9">
    <source>
        <dbReference type="ARBA" id="ARBA00023065"/>
    </source>
</evidence>
<keyword evidence="11 13" id="KW-0472">Membrane</keyword>
<reference evidence="14" key="1">
    <citation type="journal article" date="2018" name="J. ISSAAS">
        <title>The contribution of mitochondrial metagenomics to large-scale data mining and phylogenetic analysis of Coleoptera.</title>
        <authorList>
            <person name="Miller K."/>
            <person name="Linard B."/>
            <person name="Motyka M."/>
            <person name="Bocek M."/>
            <person name="Vogler A.P."/>
        </authorList>
    </citation>
    <scope>NUCLEOTIDE SEQUENCE</scope>
</reference>
<dbReference type="AlphaFoldDB" id="A0A346RK23"/>
<geneLocation type="mitochondrion" evidence="14"/>
<evidence type="ECO:0000256" key="10">
    <source>
        <dbReference type="ARBA" id="ARBA00023128"/>
    </source>
</evidence>
<dbReference type="Pfam" id="PF00895">
    <property type="entry name" value="ATP-synt_8"/>
    <property type="match status" value="1"/>
</dbReference>
<evidence type="ECO:0000256" key="8">
    <source>
        <dbReference type="ARBA" id="ARBA00022989"/>
    </source>
</evidence>
<keyword evidence="5 12" id="KW-0138">CF(0)</keyword>
<evidence type="ECO:0000256" key="1">
    <source>
        <dbReference type="ARBA" id="ARBA00004304"/>
    </source>
</evidence>
<evidence type="ECO:0000256" key="6">
    <source>
        <dbReference type="ARBA" id="ARBA00022692"/>
    </source>
</evidence>
<evidence type="ECO:0000256" key="7">
    <source>
        <dbReference type="ARBA" id="ARBA00022781"/>
    </source>
</evidence>
<keyword evidence="4 12" id="KW-0813">Transport</keyword>
<evidence type="ECO:0000256" key="11">
    <source>
        <dbReference type="ARBA" id="ARBA00023136"/>
    </source>
</evidence>
<accession>A0A346RK23</accession>
<dbReference type="GO" id="GO:0045259">
    <property type="term" value="C:proton-transporting ATP synthase complex"/>
    <property type="evidence" value="ECO:0007669"/>
    <property type="project" value="UniProtKB-KW"/>
</dbReference>
<evidence type="ECO:0000256" key="4">
    <source>
        <dbReference type="ARBA" id="ARBA00022448"/>
    </source>
</evidence>
<evidence type="ECO:0000256" key="2">
    <source>
        <dbReference type="ARBA" id="ARBA00008892"/>
    </source>
</evidence>
<evidence type="ECO:0000256" key="13">
    <source>
        <dbReference type="SAM" id="Phobius"/>
    </source>
</evidence>
<dbReference type="InterPro" id="IPR001421">
    <property type="entry name" value="ATP8_metazoa"/>
</dbReference>
<gene>
    <name evidence="14" type="primary">atp8</name>
</gene>
<keyword evidence="10 12" id="KW-0496">Mitochondrion</keyword>
<sequence>MPQMAPMNWIILMIYFIMIFMTFNSINYFNFLYNTKSSKITKKLIKFNWKW</sequence>
<keyword evidence="9 12" id="KW-0406">Ion transport</keyword>
<dbReference type="GO" id="GO:0015986">
    <property type="term" value="P:proton motive force-driven ATP synthesis"/>
    <property type="evidence" value="ECO:0007669"/>
    <property type="project" value="InterPro"/>
</dbReference>
<evidence type="ECO:0000256" key="12">
    <source>
        <dbReference type="RuleBase" id="RU003661"/>
    </source>
</evidence>
<organism evidence="14">
    <name type="scientific">Cucujoidea sp. 32 KM-2017</name>
    <dbReference type="NCBI Taxonomy" id="2219370"/>
    <lineage>
        <taxon>Eukaryota</taxon>
        <taxon>Metazoa</taxon>
        <taxon>Ecdysozoa</taxon>
        <taxon>Arthropoda</taxon>
        <taxon>Hexapoda</taxon>
        <taxon>Insecta</taxon>
        <taxon>Pterygota</taxon>
        <taxon>Neoptera</taxon>
        <taxon>Endopterygota</taxon>
        <taxon>Coleoptera</taxon>
        <taxon>Polyphaga</taxon>
        <taxon>Cucujiformia</taxon>
    </lineage>
</organism>
<dbReference type="GO" id="GO:0031966">
    <property type="term" value="C:mitochondrial membrane"/>
    <property type="evidence" value="ECO:0007669"/>
    <property type="project" value="UniProtKB-SubCell"/>
</dbReference>
<keyword evidence="6 12" id="KW-0812">Transmembrane</keyword>
<comment type="subunit">
    <text evidence="3">F-type ATPases have 2 components, CF(1) - the catalytic core - and CF(0) - the membrane proton channel.</text>
</comment>
<dbReference type="GO" id="GO:0015078">
    <property type="term" value="F:proton transmembrane transporter activity"/>
    <property type="evidence" value="ECO:0007669"/>
    <property type="project" value="InterPro"/>
</dbReference>
<name>A0A346RK23_9CUCU</name>